<sequence>SSQRPRHHLPRGSCLIHNWLEERVTNHLDAIPGEQMGNESYIYRHGHRGLLTHDQPSSPSITTMKDSYRPPQMDRALKQGEAQLPLTEPRAPPKRQRREDERSPKWMPMESVSTTHRDYCARGQDLKAVPTTQRHFFYTDQPCSFWVEQARSLPQVTSIRSGKSPFRRNAAFSNSIIEHLGLPLPSAPSSSQSQHHKQ</sequence>
<feature type="region of interest" description="Disordered" evidence="1">
    <location>
        <begin position="49"/>
        <end position="106"/>
    </location>
</feature>
<dbReference type="GO" id="GO:0008017">
    <property type="term" value="F:microtubule binding"/>
    <property type="evidence" value="ECO:0007669"/>
    <property type="project" value="InterPro"/>
</dbReference>
<reference evidence="2 3" key="1">
    <citation type="submission" date="2019-09" db="EMBL/GenBank/DDBJ databases">
        <title>Bird 10,000 Genomes (B10K) Project - Family phase.</title>
        <authorList>
            <person name="Zhang G."/>
        </authorList>
    </citation>
    <scope>NUCLEOTIDE SEQUENCE [LARGE SCALE GENOMIC DNA]</scope>
    <source>
        <strain evidence="2">B10K-DU-017-25</strain>
        <tissue evidence="2">Mixed tissue sample</tissue>
    </source>
</reference>
<evidence type="ECO:0000313" key="2">
    <source>
        <dbReference type="EMBL" id="NWR81326.1"/>
    </source>
</evidence>
<protein>
    <submittedName>
        <fullName evidence="2">SPAG8 protein</fullName>
    </submittedName>
</protein>
<dbReference type="OrthoDB" id="2120499at2759"/>
<dbReference type="EMBL" id="VYZI01001504">
    <property type="protein sequence ID" value="NWR81326.1"/>
    <property type="molecule type" value="Genomic_DNA"/>
</dbReference>
<dbReference type="PANTHER" id="PTHR15510">
    <property type="entry name" value="SPERM-ASSOCIATED ANTIGEN 8"/>
    <property type="match status" value="1"/>
</dbReference>
<evidence type="ECO:0000313" key="3">
    <source>
        <dbReference type="Proteomes" id="UP000517892"/>
    </source>
</evidence>
<evidence type="ECO:0000256" key="1">
    <source>
        <dbReference type="SAM" id="MobiDB-lite"/>
    </source>
</evidence>
<dbReference type="GO" id="GO:0005634">
    <property type="term" value="C:nucleus"/>
    <property type="evidence" value="ECO:0007669"/>
    <property type="project" value="TreeGrafter"/>
</dbReference>
<dbReference type="GO" id="GO:0045944">
    <property type="term" value="P:positive regulation of transcription by RNA polymerase II"/>
    <property type="evidence" value="ECO:0007669"/>
    <property type="project" value="TreeGrafter"/>
</dbReference>
<dbReference type="Pfam" id="PF22584">
    <property type="entry name" value="CFAP143"/>
    <property type="match status" value="1"/>
</dbReference>
<dbReference type="GO" id="GO:0005737">
    <property type="term" value="C:cytoplasm"/>
    <property type="evidence" value="ECO:0007669"/>
    <property type="project" value="TreeGrafter"/>
</dbReference>
<feature type="non-terminal residue" evidence="2">
    <location>
        <position position="198"/>
    </location>
</feature>
<organism evidence="2 3">
    <name type="scientific">Centropus unirufus</name>
    <dbReference type="NCBI Taxonomy" id="1118519"/>
    <lineage>
        <taxon>Eukaryota</taxon>
        <taxon>Metazoa</taxon>
        <taxon>Chordata</taxon>
        <taxon>Craniata</taxon>
        <taxon>Vertebrata</taxon>
        <taxon>Euteleostomi</taxon>
        <taxon>Archelosauria</taxon>
        <taxon>Archosauria</taxon>
        <taxon>Dinosauria</taxon>
        <taxon>Saurischia</taxon>
        <taxon>Theropoda</taxon>
        <taxon>Coelurosauria</taxon>
        <taxon>Aves</taxon>
        <taxon>Neognathae</taxon>
        <taxon>Neoaves</taxon>
        <taxon>Otidimorphae</taxon>
        <taxon>Cuculiformes</taxon>
        <taxon>Centropidae</taxon>
        <taxon>Centropus</taxon>
    </lineage>
</organism>
<accession>A0A7K5AC56</accession>
<name>A0A7K5AC56_9AVES</name>
<dbReference type="Proteomes" id="UP000517892">
    <property type="component" value="Unassembled WGS sequence"/>
</dbReference>
<dbReference type="InterPro" id="IPR026124">
    <property type="entry name" value="Sperm-assoc_Ag8"/>
</dbReference>
<comment type="caution">
    <text evidence="2">The sequence shown here is derived from an EMBL/GenBank/DDBJ whole genome shotgun (WGS) entry which is preliminary data.</text>
</comment>
<proteinExistence type="predicted"/>
<gene>
    <name evidence="2" type="primary">Spag8</name>
    <name evidence="2" type="ORF">CENUNI_R14333</name>
</gene>
<feature type="compositionally biased region" description="Polar residues" evidence="1">
    <location>
        <begin position="54"/>
        <end position="65"/>
    </location>
</feature>
<feature type="non-terminal residue" evidence="2">
    <location>
        <position position="1"/>
    </location>
</feature>
<keyword evidence="3" id="KW-1185">Reference proteome</keyword>
<dbReference type="PANTHER" id="PTHR15510:SF5">
    <property type="entry name" value="SPERM-ASSOCIATED ANTIGEN 8"/>
    <property type="match status" value="1"/>
</dbReference>
<dbReference type="AlphaFoldDB" id="A0A7K5AC56"/>